<keyword evidence="7" id="KW-0430">Lectin</keyword>
<dbReference type="PANTHER" id="PTHR47976:SF27">
    <property type="entry name" value="RECEPTOR-LIKE SERINE_THREONINE-PROTEIN KINASE"/>
    <property type="match status" value="1"/>
</dbReference>
<protein>
    <recommendedName>
        <fullName evidence="18">Receptor-like serine/threonine-protein kinase</fullName>
        <ecNumber evidence="18">2.7.11.1</ecNumber>
    </recommendedName>
</protein>
<dbReference type="InterPro" id="IPR024171">
    <property type="entry name" value="SRK-like_kinase"/>
</dbReference>
<comment type="catalytic activity">
    <reaction evidence="16 18">
        <text>L-threonyl-[protein] + ATP = O-phospho-L-threonyl-[protein] + ADP + H(+)</text>
        <dbReference type="Rhea" id="RHEA:46608"/>
        <dbReference type="Rhea" id="RHEA-COMP:11060"/>
        <dbReference type="Rhea" id="RHEA-COMP:11605"/>
        <dbReference type="ChEBI" id="CHEBI:15378"/>
        <dbReference type="ChEBI" id="CHEBI:30013"/>
        <dbReference type="ChEBI" id="CHEBI:30616"/>
        <dbReference type="ChEBI" id="CHEBI:61977"/>
        <dbReference type="ChEBI" id="CHEBI:456216"/>
        <dbReference type="EC" id="2.7.11.1"/>
    </reaction>
</comment>
<keyword evidence="3" id="KW-0245">EGF-like domain</keyword>
<evidence type="ECO:0000256" key="1">
    <source>
        <dbReference type="ARBA" id="ARBA00004479"/>
    </source>
</evidence>
<evidence type="ECO:0000256" key="14">
    <source>
        <dbReference type="ARBA" id="ARBA00023170"/>
    </source>
</evidence>
<evidence type="ECO:0000256" key="4">
    <source>
        <dbReference type="ARBA" id="ARBA00022679"/>
    </source>
</evidence>
<dbReference type="PROSITE" id="PS00107">
    <property type="entry name" value="PROTEIN_KINASE_ATP"/>
    <property type="match status" value="1"/>
</dbReference>
<evidence type="ECO:0000259" key="23">
    <source>
        <dbReference type="PROSITE" id="PS50927"/>
    </source>
</evidence>
<evidence type="ECO:0000256" key="11">
    <source>
        <dbReference type="ARBA" id="ARBA00022989"/>
    </source>
</evidence>
<dbReference type="PROSITE" id="PS50927">
    <property type="entry name" value="BULB_LECTIN"/>
    <property type="match status" value="1"/>
</dbReference>
<feature type="domain" description="Bulb-type lectin" evidence="23">
    <location>
        <begin position="32"/>
        <end position="152"/>
    </location>
</feature>
<evidence type="ECO:0000256" key="10">
    <source>
        <dbReference type="ARBA" id="ARBA00022840"/>
    </source>
</evidence>
<keyword evidence="8 18" id="KW-0547">Nucleotide-binding</keyword>
<comment type="subcellular location">
    <subcellularLocation>
        <location evidence="1">Membrane</location>
        <topology evidence="1">Single-pass type I membrane protein</topology>
    </subcellularLocation>
</comment>
<keyword evidence="5 20" id="KW-0812">Transmembrane</keyword>
<dbReference type="FunFam" id="2.90.10.30:FF:000001">
    <property type="entry name" value="Serine/threonine-protein kinase"/>
    <property type="match status" value="1"/>
</dbReference>
<evidence type="ECO:0000256" key="6">
    <source>
        <dbReference type="ARBA" id="ARBA00022729"/>
    </source>
</evidence>
<evidence type="ECO:0000256" key="21">
    <source>
        <dbReference type="SAM" id="SignalP"/>
    </source>
</evidence>
<dbReference type="PROSITE" id="PS50011">
    <property type="entry name" value="PROTEIN_KINASE_DOM"/>
    <property type="match status" value="1"/>
</dbReference>
<dbReference type="FunFam" id="1.10.510.10:FF:000237">
    <property type="entry name" value="G-type lectin S-receptor-like serine/threonine-protein kinase"/>
    <property type="match status" value="1"/>
</dbReference>
<dbReference type="SUPFAM" id="SSF56112">
    <property type="entry name" value="Protein kinase-like (PK-like)"/>
    <property type="match status" value="1"/>
</dbReference>
<feature type="domain" description="Protein kinase" evidence="22">
    <location>
        <begin position="520"/>
        <end position="791"/>
    </location>
</feature>
<dbReference type="GO" id="GO:0106310">
    <property type="term" value="F:protein serine kinase activity"/>
    <property type="evidence" value="ECO:0007669"/>
    <property type="project" value="RHEA"/>
</dbReference>
<keyword evidence="12 20" id="KW-0472">Membrane</keyword>
<dbReference type="Pfam" id="PF00069">
    <property type="entry name" value="Pkinase"/>
    <property type="match status" value="1"/>
</dbReference>
<evidence type="ECO:0000256" key="20">
    <source>
        <dbReference type="SAM" id="Phobius"/>
    </source>
</evidence>
<dbReference type="EC" id="2.7.11.1" evidence="18"/>
<keyword evidence="4 18" id="KW-0808">Transferase</keyword>
<dbReference type="PANTHER" id="PTHR47976">
    <property type="entry name" value="G-TYPE LECTIN S-RECEPTOR-LIKE SERINE/THREONINE-PROTEIN KINASE SD2-5"/>
    <property type="match status" value="1"/>
</dbReference>
<dbReference type="GO" id="GO:0004674">
    <property type="term" value="F:protein serine/threonine kinase activity"/>
    <property type="evidence" value="ECO:0007669"/>
    <property type="project" value="UniProtKB-KW"/>
</dbReference>
<evidence type="ECO:0000256" key="3">
    <source>
        <dbReference type="ARBA" id="ARBA00022536"/>
    </source>
</evidence>
<evidence type="ECO:0000313" key="24">
    <source>
        <dbReference type="EMBL" id="SPC84553.1"/>
    </source>
</evidence>
<dbReference type="InterPro" id="IPR011009">
    <property type="entry name" value="Kinase-like_dom_sf"/>
</dbReference>
<keyword evidence="11 20" id="KW-1133">Transmembrane helix</keyword>
<dbReference type="GO" id="GO:0016020">
    <property type="term" value="C:membrane"/>
    <property type="evidence" value="ECO:0007669"/>
    <property type="project" value="UniProtKB-SubCell"/>
</dbReference>
<proteinExistence type="inferred from homology"/>
<dbReference type="EMBL" id="OIVN01000718">
    <property type="protein sequence ID" value="SPC84553.1"/>
    <property type="molecule type" value="Genomic_DNA"/>
</dbReference>
<keyword evidence="15" id="KW-0325">Glycoprotein</keyword>
<dbReference type="InterPro" id="IPR017441">
    <property type="entry name" value="Protein_kinase_ATP_BS"/>
</dbReference>
<keyword evidence="13" id="KW-1015">Disulfide bond</keyword>
<feature type="chain" id="PRO_5014763854" description="Receptor-like serine/threonine-protein kinase" evidence="21">
    <location>
        <begin position="23"/>
        <end position="805"/>
    </location>
</feature>
<evidence type="ECO:0000256" key="7">
    <source>
        <dbReference type="ARBA" id="ARBA00022734"/>
    </source>
</evidence>
<dbReference type="Gene3D" id="3.30.200.20">
    <property type="entry name" value="Phosphorylase Kinase, domain 1"/>
    <property type="match status" value="1"/>
</dbReference>
<accession>A0A2N9FBI0</accession>
<evidence type="ECO:0000256" key="5">
    <source>
        <dbReference type="ARBA" id="ARBA00022692"/>
    </source>
</evidence>
<dbReference type="InterPro" id="IPR036426">
    <property type="entry name" value="Bulb-type_lectin_dom_sf"/>
</dbReference>
<dbReference type="InterPro" id="IPR000719">
    <property type="entry name" value="Prot_kinase_dom"/>
</dbReference>
<dbReference type="InterPro" id="IPR001480">
    <property type="entry name" value="Bulb-type_lectin_dom"/>
</dbReference>
<evidence type="ECO:0000256" key="13">
    <source>
        <dbReference type="ARBA" id="ARBA00023157"/>
    </source>
</evidence>
<evidence type="ECO:0000256" key="15">
    <source>
        <dbReference type="ARBA" id="ARBA00023180"/>
    </source>
</evidence>
<comment type="catalytic activity">
    <reaction evidence="17 18">
        <text>L-seryl-[protein] + ATP = O-phospho-L-seryl-[protein] + ADP + H(+)</text>
        <dbReference type="Rhea" id="RHEA:17989"/>
        <dbReference type="Rhea" id="RHEA-COMP:9863"/>
        <dbReference type="Rhea" id="RHEA-COMP:11604"/>
        <dbReference type="ChEBI" id="CHEBI:15378"/>
        <dbReference type="ChEBI" id="CHEBI:29999"/>
        <dbReference type="ChEBI" id="CHEBI:30616"/>
        <dbReference type="ChEBI" id="CHEBI:83421"/>
        <dbReference type="ChEBI" id="CHEBI:456216"/>
        <dbReference type="EC" id="2.7.11.1"/>
    </reaction>
</comment>
<evidence type="ECO:0000256" key="12">
    <source>
        <dbReference type="ARBA" id="ARBA00023136"/>
    </source>
</evidence>
<evidence type="ECO:0000256" key="8">
    <source>
        <dbReference type="ARBA" id="ARBA00022741"/>
    </source>
</evidence>
<keyword evidence="9 18" id="KW-0418">Kinase</keyword>
<dbReference type="Gene3D" id="1.10.510.10">
    <property type="entry name" value="Transferase(Phosphotransferase) domain 1"/>
    <property type="match status" value="1"/>
</dbReference>
<evidence type="ECO:0000259" key="22">
    <source>
        <dbReference type="PROSITE" id="PS50011"/>
    </source>
</evidence>
<evidence type="ECO:0000256" key="18">
    <source>
        <dbReference type="PIRNR" id="PIRNR000641"/>
    </source>
</evidence>
<dbReference type="Pfam" id="PF01453">
    <property type="entry name" value="B_lectin"/>
    <property type="match status" value="1"/>
</dbReference>
<keyword evidence="10 18" id="KW-0067">ATP-binding</keyword>
<dbReference type="InterPro" id="IPR008271">
    <property type="entry name" value="Ser/Thr_kinase_AS"/>
</dbReference>
<feature type="signal peptide" evidence="21">
    <location>
        <begin position="1"/>
        <end position="22"/>
    </location>
</feature>
<dbReference type="Gene3D" id="2.90.10.10">
    <property type="entry name" value="Bulb-type lectin domain"/>
    <property type="match status" value="2"/>
</dbReference>
<dbReference type="PIRSF" id="PIRSF000641">
    <property type="entry name" value="SRK"/>
    <property type="match status" value="1"/>
</dbReference>
<dbReference type="AlphaFoldDB" id="A0A2N9FBI0"/>
<feature type="transmembrane region" description="Helical" evidence="20">
    <location>
        <begin position="456"/>
        <end position="483"/>
    </location>
</feature>
<dbReference type="PROSITE" id="PS00108">
    <property type="entry name" value="PROTEIN_KINASE_ST"/>
    <property type="match status" value="1"/>
</dbReference>
<feature type="binding site" evidence="19">
    <location>
        <position position="549"/>
    </location>
    <ligand>
        <name>ATP</name>
        <dbReference type="ChEBI" id="CHEBI:30616"/>
    </ligand>
</feature>
<comment type="similarity">
    <text evidence="18">Belongs to the protein kinase superfamily. Ser/Thr protein kinase family.</text>
</comment>
<keyword evidence="2 18" id="KW-0723">Serine/threonine-protein kinase</keyword>
<dbReference type="InterPro" id="IPR051343">
    <property type="entry name" value="G-type_lectin_kinases/EP1-like"/>
</dbReference>
<dbReference type="SMART" id="SM00108">
    <property type="entry name" value="B_lectin"/>
    <property type="match status" value="1"/>
</dbReference>
<dbReference type="SMART" id="SM00220">
    <property type="entry name" value="S_TKc"/>
    <property type="match status" value="1"/>
</dbReference>
<dbReference type="CDD" id="cd14066">
    <property type="entry name" value="STKc_IRAK"/>
    <property type="match status" value="1"/>
</dbReference>
<evidence type="ECO:0000256" key="2">
    <source>
        <dbReference type="ARBA" id="ARBA00022527"/>
    </source>
</evidence>
<organism evidence="24">
    <name type="scientific">Fagus sylvatica</name>
    <name type="common">Beechnut</name>
    <dbReference type="NCBI Taxonomy" id="28930"/>
    <lineage>
        <taxon>Eukaryota</taxon>
        <taxon>Viridiplantae</taxon>
        <taxon>Streptophyta</taxon>
        <taxon>Embryophyta</taxon>
        <taxon>Tracheophyta</taxon>
        <taxon>Spermatophyta</taxon>
        <taxon>Magnoliopsida</taxon>
        <taxon>eudicotyledons</taxon>
        <taxon>Gunneridae</taxon>
        <taxon>Pentapetalae</taxon>
        <taxon>rosids</taxon>
        <taxon>fabids</taxon>
        <taxon>Fagales</taxon>
        <taxon>Fagaceae</taxon>
        <taxon>Fagus</taxon>
    </lineage>
</organism>
<gene>
    <name evidence="24" type="ORF">FSB_LOCUS12435</name>
</gene>
<dbReference type="GO" id="GO:0030246">
    <property type="term" value="F:carbohydrate binding"/>
    <property type="evidence" value="ECO:0007669"/>
    <property type="project" value="UniProtKB-KW"/>
</dbReference>
<reference evidence="24" key="1">
    <citation type="submission" date="2018-02" db="EMBL/GenBank/DDBJ databases">
        <authorList>
            <person name="Cohen D.B."/>
            <person name="Kent A.D."/>
        </authorList>
    </citation>
    <scope>NUCLEOTIDE SEQUENCE</scope>
</reference>
<dbReference type="FunFam" id="2.90.10.10:FF:000026">
    <property type="entry name" value="Serine/threonine-protein kinase"/>
    <property type="match status" value="1"/>
</dbReference>
<keyword evidence="14" id="KW-0675">Receptor</keyword>
<dbReference type="FunFam" id="3.30.200.20:FF:000059">
    <property type="entry name" value="S-receptor-like serine/threonine-protein kinase"/>
    <property type="match status" value="1"/>
</dbReference>
<evidence type="ECO:0000256" key="17">
    <source>
        <dbReference type="ARBA" id="ARBA00048679"/>
    </source>
</evidence>
<dbReference type="GO" id="GO:0005524">
    <property type="term" value="F:ATP binding"/>
    <property type="evidence" value="ECO:0007669"/>
    <property type="project" value="UniProtKB-UniRule"/>
</dbReference>
<keyword evidence="6 21" id="KW-0732">Signal</keyword>
<evidence type="ECO:0000256" key="19">
    <source>
        <dbReference type="PROSITE-ProRule" id="PRU10141"/>
    </source>
</evidence>
<name>A0A2N9FBI0_FAGSY</name>
<evidence type="ECO:0000256" key="9">
    <source>
        <dbReference type="ARBA" id="ARBA00022777"/>
    </source>
</evidence>
<sequence length="805" mass="90659">MASILSVFFLLCISLVCGGAQTQQEQHCSHINRGSSLHPTIAPNSWPSLSGKFAFGFYPQDNGFMVGIWMVGRDNNKTVVWTARRDDPPVTSNATLEFTKGGKLVLRSDEQGGEKPISATTLSDSASFACMLDSGNFVLYRKDQYAIIWETFKYPTDTILGGQILSSGGQLFSSLSETNHSTGRFRLKMQYDGNLVLYPINTEDTESEAYWDSRNYYEVRPNCRLYLNSTGVLQTINSNSMDSVVDLVSSSPASNYTNTIYRATLDFKGLFQFYSHTFDETGKLNLSRLEQSLPGNDLCKVNGFCGYNSFCTRNDDQPYCVCLPGTDFVDVNDQSLGCERTFTELGCGGGKDHVASYNITAKTDMTWKDIPYTYIRMSTKEECNNSCFEDCNCEAALFTGLYCQKQKLPLRYVRRDTSSGTAAFFKVGISSIKSSNEPLNPIPVKSPVHVFTSKKVMVQILVLILAFTTFSCIALGISGLYMFKIRVLRYKRLKENETLGLTKGLTLNLFSYDELRRATNGFKNELGKGSFGTVYKGVLYKGKKLVAVKRLEKLVEEGEREFRAEMRAIGRTHHKNLVQLLGYCAEGSKRLLVYEYMSNGSLADVLFKGLRRPDWDERVRIALDVARGILYLHEECKAPIIHCDIKPQNILMDDFWTAKISDFGLAKLLMPDQTRTFTIVRGTRGYLAPEWYKNTPISVKADVYSYGMVLLEIICCRRHMELKEETRPEEIVLSNWAYKCFVARELNKIVSGEEVDKSTLENMVKVGLWCIQDEPVLRPSMKSVVLMLEGITDIAIPPCPTNTSM</sequence>
<evidence type="ECO:0000256" key="16">
    <source>
        <dbReference type="ARBA" id="ARBA00047899"/>
    </source>
</evidence>
<dbReference type="SUPFAM" id="SSF51110">
    <property type="entry name" value="alpha-D-mannose-specific plant lectins"/>
    <property type="match status" value="2"/>
</dbReference>